<dbReference type="AlphaFoldDB" id="A0A2H0NEP2"/>
<evidence type="ECO:0000259" key="1">
    <source>
        <dbReference type="Pfam" id="PF01471"/>
    </source>
</evidence>
<feature type="domain" description="Peptidoglycan binding-like" evidence="1">
    <location>
        <begin position="78"/>
        <end position="133"/>
    </location>
</feature>
<protein>
    <recommendedName>
        <fullName evidence="1">Peptidoglycan binding-like domain-containing protein</fullName>
    </recommendedName>
</protein>
<evidence type="ECO:0000313" key="3">
    <source>
        <dbReference type="Proteomes" id="UP000228867"/>
    </source>
</evidence>
<dbReference type="InterPro" id="IPR036365">
    <property type="entry name" value="PGBD-like_sf"/>
</dbReference>
<dbReference type="SUPFAM" id="SSF47090">
    <property type="entry name" value="PGBD-like"/>
    <property type="match status" value="1"/>
</dbReference>
<gene>
    <name evidence="2" type="ORF">COV54_01450</name>
</gene>
<accession>A0A2H0NEP2</accession>
<comment type="caution">
    <text evidence="2">The sequence shown here is derived from an EMBL/GenBank/DDBJ whole genome shotgun (WGS) entry which is preliminary data.</text>
</comment>
<dbReference type="Gene3D" id="1.10.101.10">
    <property type="entry name" value="PGBD-like superfamily/PGBD"/>
    <property type="match status" value="1"/>
</dbReference>
<sequence>MNRTLKKISAIGLSVTTAVWLSGAVMIMPALATTTDDLQAQITLLLAQIKTLQDQLKVQQPATSSYNFTRSLTVGSKGEDVSALQSILISAGYLKIDKPTAYFGSLTKAALAKYQAAKSISPAVGYFGPKTRAYVASVTVAPITTFPAGCTSAVGFSPTTGLSCAATTTFPAGCTSAVGFSPTTGLSCAATTTTPGAPVAPISGLSVSLAADNPAAGVLISSVSSAAARVPVLTLDFTAGTAGGMTITGIKFHKSGVLSDSSISSAYLVESGKVLTQYSSLSGGVVNFDGLSLNVDAGKTRKIIFAIDPSTGLSAGNTVAFTLSSVSDVTVSSGAVSGSFPLNGNVFTVTSVTRPDIAALEIVSSSVGNSVYAGTQNVLVSQWIATATNSPVNLTSVNFKVIGSATKTDIKNVVLKINGTQVGSTLTSVGSDGSAYFDLSAAPAKLNTGSSNIQVYADIMGSPSFNFALELLNSYDVYAVDTQYNVPVGVTITGGSGVTITINQGQITVTADTNTPTGNIAKGGSGTALAKFDIYAAGEALKVKFLTFKLTFTGSTTTISTMLKNVALVDDSGAQVGTTINTPPTPNSCDNNGLSVTAGYDATGAIYYDCFGTSASPINYIVPANTTRVLTLKADIQSGATFTTVTAALTGNSSNLQGQTSSGTASSGSASGAALTLALYPLTVDKNNAVGTMTYAKGATAAKIGSYVLTASSAEGINVSNFTVTMASSSANFQNLLAKVGDTQIGTTKATLGGSDAVTFSGNLSVPTGGTTIVNIYADILSSASTAIYTTLTTLTSCTGTGASTYSSVSCSPTIVEGQDLTVSSGSTLTVSLDSNSAPNKQVIMGATANSLATFRFVDTANLEPIKITDLVVYDLVSTGGGTTSTVKASFSGLTFYNGTAAIGTASLVDGVVADTYKASFHLATPVTIPQNGSVSLELKGDVASYSSNGATDNKIHIFKFDAVGNITALGVSSNQSVTPTLSSATGNQITVLRGKLTLTGATLGSTSGRVRTAVDDIGTLTFTAAAGGYDVTVNTVTLKLQGQAVSSGTAAFNVDLIDSNTGSDWSGLSAQSCNPATGNSCSVSFAFSTIPTITAGSSKTVKVRVDSSSFYDAASTAESLSTLVSAYDKVNWGDGTTTGGLYLQPTDVPIVVSSVSY</sequence>
<dbReference type="Proteomes" id="UP000228867">
    <property type="component" value="Unassembled WGS sequence"/>
</dbReference>
<evidence type="ECO:0000313" key="2">
    <source>
        <dbReference type="EMBL" id="PIR07334.1"/>
    </source>
</evidence>
<dbReference type="Pfam" id="PF01471">
    <property type="entry name" value="PG_binding_1"/>
    <property type="match status" value="1"/>
</dbReference>
<dbReference type="InterPro" id="IPR002477">
    <property type="entry name" value="Peptidoglycan-bd-like"/>
</dbReference>
<organism evidence="2 3">
    <name type="scientific">Candidatus Jorgensenbacteria bacterium CG11_big_fil_rev_8_21_14_0_20_38_23</name>
    <dbReference type="NCBI Taxonomy" id="1974594"/>
    <lineage>
        <taxon>Bacteria</taxon>
        <taxon>Candidatus Joergenseniibacteriota</taxon>
    </lineage>
</organism>
<reference evidence="2 3" key="1">
    <citation type="submission" date="2017-09" db="EMBL/GenBank/DDBJ databases">
        <title>Depth-based differentiation of microbial function through sediment-hosted aquifers and enrichment of novel symbionts in the deep terrestrial subsurface.</title>
        <authorList>
            <person name="Probst A.J."/>
            <person name="Ladd B."/>
            <person name="Jarett J.K."/>
            <person name="Geller-Mcgrath D.E."/>
            <person name="Sieber C.M."/>
            <person name="Emerson J.B."/>
            <person name="Anantharaman K."/>
            <person name="Thomas B.C."/>
            <person name="Malmstrom R."/>
            <person name="Stieglmeier M."/>
            <person name="Klingl A."/>
            <person name="Woyke T."/>
            <person name="Ryan C.M."/>
            <person name="Banfield J.F."/>
        </authorList>
    </citation>
    <scope>NUCLEOTIDE SEQUENCE [LARGE SCALE GENOMIC DNA]</scope>
    <source>
        <strain evidence="2">CG11_big_fil_rev_8_21_14_0_20_38_23</strain>
    </source>
</reference>
<dbReference type="EMBL" id="PCWR01000035">
    <property type="protein sequence ID" value="PIR07334.1"/>
    <property type="molecule type" value="Genomic_DNA"/>
</dbReference>
<name>A0A2H0NEP2_9BACT</name>
<proteinExistence type="predicted"/>
<dbReference type="InterPro" id="IPR036366">
    <property type="entry name" value="PGBDSf"/>
</dbReference>